<protein>
    <recommendedName>
        <fullName evidence="5">NAC domain-containing protein</fullName>
    </recommendedName>
</protein>
<gene>
    <name evidence="6" type="ORF">F3Y22_tig00111877pilonHSYRG00128</name>
</gene>
<dbReference type="InterPro" id="IPR003441">
    <property type="entry name" value="NAC-dom"/>
</dbReference>
<dbReference type="GO" id="GO:0048731">
    <property type="term" value="P:system development"/>
    <property type="evidence" value="ECO:0007669"/>
    <property type="project" value="TreeGrafter"/>
</dbReference>
<accession>A0A6A2X9J0</accession>
<keyword evidence="7" id="KW-1185">Reference proteome</keyword>
<evidence type="ECO:0000256" key="4">
    <source>
        <dbReference type="ARBA" id="ARBA00023242"/>
    </source>
</evidence>
<sequence>MEGDILGLLPPGYKFKPSDEELIDFYLKIKIYNRLLPPNIFRDVDLYKYGPYTLTDRRHPNGKRPVRRTGDGYWRATGKAIPVTSRGEEVGSKRTLVFFRGKSSKEQEEADRGAIVAENEDQVLENGISPDALKTVLMPQQTSSVPFYNQYNDYLLPQYSQSLGTETMPDPLASMPPYHQFQPPVQLPQQFSSAGPRNLNFTASDGFILDVQQEEVNNGAVVANGEVGVMENGIPPDSLNTLMTSPDVSDDFNFTSTATPLASMPPYDQFQPLHFESQVLPPKQQLLSDATEIDGYILDFEQENADDGAVEVNNGAEVLENGIPPPARCQQFDAAAMNMETPQKTD</sequence>
<evidence type="ECO:0000313" key="6">
    <source>
        <dbReference type="EMBL" id="KAE8671942.1"/>
    </source>
</evidence>
<dbReference type="Proteomes" id="UP000436088">
    <property type="component" value="Unassembled WGS sequence"/>
</dbReference>
<reference evidence="6" key="1">
    <citation type="submission" date="2019-09" db="EMBL/GenBank/DDBJ databases">
        <title>Draft genome information of white flower Hibiscus syriacus.</title>
        <authorList>
            <person name="Kim Y.-M."/>
        </authorList>
    </citation>
    <scope>NUCLEOTIDE SEQUENCE [LARGE SCALE GENOMIC DNA]</scope>
    <source>
        <strain evidence="6">YM2019G1</strain>
    </source>
</reference>
<evidence type="ECO:0000259" key="5">
    <source>
        <dbReference type="PROSITE" id="PS51005"/>
    </source>
</evidence>
<feature type="domain" description="NAC" evidence="5">
    <location>
        <begin position="9"/>
        <end position="139"/>
    </location>
</feature>
<keyword evidence="1" id="KW-0805">Transcription regulation</keyword>
<dbReference type="Pfam" id="PF02365">
    <property type="entry name" value="NAM"/>
    <property type="match status" value="1"/>
</dbReference>
<dbReference type="SUPFAM" id="SSF101941">
    <property type="entry name" value="NAC domain"/>
    <property type="match status" value="1"/>
</dbReference>
<dbReference type="PANTHER" id="PTHR31719:SF209">
    <property type="entry name" value="NAC DOMAIN-CONTAINING PROTEIN 68-LIKE"/>
    <property type="match status" value="1"/>
</dbReference>
<keyword evidence="2" id="KW-0238">DNA-binding</keyword>
<keyword evidence="4" id="KW-0539">Nucleus</keyword>
<dbReference type="GO" id="GO:0003677">
    <property type="term" value="F:DNA binding"/>
    <property type="evidence" value="ECO:0007669"/>
    <property type="project" value="UniProtKB-KW"/>
</dbReference>
<dbReference type="Gene3D" id="2.170.150.80">
    <property type="entry name" value="NAC domain"/>
    <property type="match status" value="1"/>
</dbReference>
<dbReference type="PROSITE" id="PS51005">
    <property type="entry name" value="NAC"/>
    <property type="match status" value="1"/>
</dbReference>
<dbReference type="GO" id="GO:0006355">
    <property type="term" value="P:regulation of DNA-templated transcription"/>
    <property type="evidence" value="ECO:0007669"/>
    <property type="project" value="InterPro"/>
</dbReference>
<keyword evidence="3" id="KW-0804">Transcription</keyword>
<evidence type="ECO:0000256" key="3">
    <source>
        <dbReference type="ARBA" id="ARBA00023163"/>
    </source>
</evidence>
<proteinExistence type="predicted"/>
<dbReference type="InterPro" id="IPR036093">
    <property type="entry name" value="NAC_dom_sf"/>
</dbReference>
<evidence type="ECO:0000256" key="2">
    <source>
        <dbReference type="ARBA" id="ARBA00023125"/>
    </source>
</evidence>
<organism evidence="6 7">
    <name type="scientific">Hibiscus syriacus</name>
    <name type="common">Rose of Sharon</name>
    <dbReference type="NCBI Taxonomy" id="106335"/>
    <lineage>
        <taxon>Eukaryota</taxon>
        <taxon>Viridiplantae</taxon>
        <taxon>Streptophyta</taxon>
        <taxon>Embryophyta</taxon>
        <taxon>Tracheophyta</taxon>
        <taxon>Spermatophyta</taxon>
        <taxon>Magnoliopsida</taxon>
        <taxon>eudicotyledons</taxon>
        <taxon>Gunneridae</taxon>
        <taxon>Pentapetalae</taxon>
        <taxon>rosids</taxon>
        <taxon>malvids</taxon>
        <taxon>Malvales</taxon>
        <taxon>Malvaceae</taxon>
        <taxon>Malvoideae</taxon>
        <taxon>Hibiscus</taxon>
    </lineage>
</organism>
<evidence type="ECO:0000256" key="1">
    <source>
        <dbReference type="ARBA" id="ARBA00023015"/>
    </source>
</evidence>
<dbReference type="EMBL" id="VEPZ02001457">
    <property type="protein sequence ID" value="KAE8671942.1"/>
    <property type="molecule type" value="Genomic_DNA"/>
</dbReference>
<evidence type="ECO:0000313" key="7">
    <source>
        <dbReference type="Proteomes" id="UP000436088"/>
    </source>
</evidence>
<comment type="caution">
    <text evidence="6">The sequence shown here is derived from an EMBL/GenBank/DDBJ whole genome shotgun (WGS) entry which is preliminary data.</text>
</comment>
<dbReference type="AlphaFoldDB" id="A0A6A2X9J0"/>
<dbReference type="PANTHER" id="PTHR31719">
    <property type="entry name" value="NAC TRANSCRIPTION FACTOR 56"/>
    <property type="match status" value="1"/>
</dbReference>
<name>A0A6A2X9J0_HIBSY</name>